<dbReference type="AlphaFoldDB" id="A0A1L7WIH1"/>
<feature type="region of interest" description="Disordered" evidence="1">
    <location>
        <begin position="319"/>
        <end position="339"/>
    </location>
</feature>
<dbReference type="PANTHER" id="PTHR35910">
    <property type="entry name" value="2EXR DOMAIN-CONTAINING PROTEIN"/>
    <property type="match status" value="1"/>
</dbReference>
<dbReference type="OrthoDB" id="3546385at2759"/>
<dbReference type="Proteomes" id="UP000184330">
    <property type="component" value="Unassembled WGS sequence"/>
</dbReference>
<evidence type="ECO:0000256" key="1">
    <source>
        <dbReference type="SAM" id="MobiDB-lite"/>
    </source>
</evidence>
<accession>A0A1L7WIH1</accession>
<sequence length="339" mass="39101">MHQPKGFDPPWINFFTRPCPYYITQHTTFPKFSLLPKELQLLIWSFAMEDPRTILLIAEDVEDDGVTTLYTATLSHTPPGTLAATYDARAAALKIYRPVFTAFSSKPLAAVYFRADDEDRLEINLDMLDVLASYAESIPFEKNDMPLLKMLTVHMEDQVFERDDLVDICKYFSGLTHLQIIQKPPYDTDNNDIPHTYHLEATPTPTTWPPVRTSTAWQTLQQDVKAPIDFVRPKLKEWKPPILIVGTWLQWNGLEAKLRAKQLMVEEMEKAMRGDMEWEPTAIMPSLEYVPMYQDEKPKALYTIGIEQEDDQRRRLAMLAESKSHSDSNSNMAVVEEEL</sequence>
<evidence type="ECO:0000313" key="3">
    <source>
        <dbReference type="EMBL" id="CZR52572.1"/>
    </source>
</evidence>
<dbReference type="Pfam" id="PF20150">
    <property type="entry name" value="2EXR"/>
    <property type="match status" value="1"/>
</dbReference>
<name>A0A1L7WIH1_9HELO</name>
<dbReference type="EMBL" id="FJOG01000003">
    <property type="protein sequence ID" value="CZR52572.1"/>
    <property type="molecule type" value="Genomic_DNA"/>
</dbReference>
<dbReference type="STRING" id="576137.A0A1L7WIH1"/>
<dbReference type="PANTHER" id="PTHR35910:SF1">
    <property type="entry name" value="2EXR DOMAIN-CONTAINING PROTEIN"/>
    <property type="match status" value="1"/>
</dbReference>
<gene>
    <name evidence="3" type="ORF">PAC_02449</name>
</gene>
<keyword evidence="4" id="KW-1185">Reference proteome</keyword>
<reference evidence="3 4" key="1">
    <citation type="submission" date="2016-03" db="EMBL/GenBank/DDBJ databases">
        <authorList>
            <person name="Ploux O."/>
        </authorList>
    </citation>
    <scope>NUCLEOTIDE SEQUENCE [LARGE SCALE GENOMIC DNA]</scope>
    <source>
        <strain evidence="3 4">UAMH 11012</strain>
    </source>
</reference>
<organism evidence="3 4">
    <name type="scientific">Phialocephala subalpina</name>
    <dbReference type="NCBI Taxonomy" id="576137"/>
    <lineage>
        <taxon>Eukaryota</taxon>
        <taxon>Fungi</taxon>
        <taxon>Dikarya</taxon>
        <taxon>Ascomycota</taxon>
        <taxon>Pezizomycotina</taxon>
        <taxon>Leotiomycetes</taxon>
        <taxon>Helotiales</taxon>
        <taxon>Mollisiaceae</taxon>
        <taxon>Phialocephala</taxon>
        <taxon>Phialocephala fortinii species complex</taxon>
    </lineage>
</organism>
<evidence type="ECO:0000313" key="4">
    <source>
        <dbReference type="Proteomes" id="UP000184330"/>
    </source>
</evidence>
<feature type="domain" description="2EXR" evidence="2">
    <location>
        <begin position="29"/>
        <end position="116"/>
    </location>
</feature>
<protein>
    <recommendedName>
        <fullName evidence="2">2EXR domain-containing protein</fullName>
    </recommendedName>
</protein>
<evidence type="ECO:0000259" key="2">
    <source>
        <dbReference type="Pfam" id="PF20150"/>
    </source>
</evidence>
<proteinExistence type="predicted"/>
<dbReference type="InterPro" id="IPR045518">
    <property type="entry name" value="2EXR"/>
</dbReference>